<evidence type="ECO:0000256" key="1">
    <source>
        <dbReference type="ARBA" id="ARBA00004123"/>
    </source>
</evidence>
<dbReference type="GO" id="GO:0003700">
    <property type="term" value="F:DNA-binding transcription factor activity"/>
    <property type="evidence" value="ECO:0007669"/>
    <property type="project" value="TreeGrafter"/>
</dbReference>
<feature type="compositionally biased region" description="Basic residues" evidence="6">
    <location>
        <begin position="426"/>
        <end position="435"/>
    </location>
</feature>
<feature type="compositionally biased region" description="Basic and acidic residues" evidence="6">
    <location>
        <begin position="13"/>
        <end position="43"/>
    </location>
</feature>
<feature type="compositionally biased region" description="Pro residues" evidence="6">
    <location>
        <begin position="178"/>
        <end position="206"/>
    </location>
</feature>
<evidence type="ECO:0000256" key="2">
    <source>
        <dbReference type="ARBA" id="ARBA00005510"/>
    </source>
</evidence>
<dbReference type="PROSITE" id="PS50888">
    <property type="entry name" value="BHLH"/>
    <property type="match status" value="1"/>
</dbReference>
<dbReference type="InterPro" id="IPR011598">
    <property type="entry name" value="bHLH_dom"/>
</dbReference>
<evidence type="ECO:0000256" key="6">
    <source>
        <dbReference type="SAM" id="MobiDB-lite"/>
    </source>
</evidence>
<evidence type="ECO:0000313" key="8">
    <source>
        <dbReference type="EMBL" id="CAD1831268.1"/>
    </source>
</evidence>
<evidence type="ECO:0000256" key="4">
    <source>
        <dbReference type="ARBA" id="ARBA00023163"/>
    </source>
</evidence>
<feature type="region of interest" description="Disordered" evidence="6">
    <location>
        <begin position="1"/>
        <end position="232"/>
    </location>
</feature>
<dbReference type="InterPro" id="IPR036638">
    <property type="entry name" value="HLH_DNA-bd_sf"/>
</dbReference>
<dbReference type="InterPro" id="IPR024097">
    <property type="entry name" value="bHLH_ZIP_TF"/>
</dbReference>
<dbReference type="Pfam" id="PF00010">
    <property type="entry name" value="HLH"/>
    <property type="match status" value="1"/>
</dbReference>
<dbReference type="EMBL" id="LR862149">
    <property type="protein sequence ID" value="CAD1831268.1"/>
    <property type="molecule type" value="Genomic_DNA"/>
</dbReference>
<comment type="similarity">
    <text evidence="2">Belongs to the bHLH protein family.</text>
</comment>
<evidence type="ECO:0000256" key="3">
    <source>
        <dbReference type="ARBA" id="ARBA00023015"/>
    </source>
</evidence>
<name>A0A6V7PKU5_ANACO</name>
<protein>
    <recommendedName>
        <fullName evidence="7">BHLH domain-containing protein</fullName>
    </recommendedName>
</protein>
<feature type="compositionally biased region" description="Basic residues" evidence="6">
    <location>
        <begin position="167"/>
        <end position="177"/>
    </location>
</feature>
<feature type="compositionally biased region" description="Low complexity" evidence="6">
    <location>
        <begin position="129"/>
        <end position="154"/>
    </location>
</feature>
<proteinExistence type="inferred from homology"/>
<dbReference type="CDD" id="cd18919">
    <property type="entry name" value="bHLH_AtBPE_like"/>
    <property type="match status" value="1"/>
</dbReference>
<keyword evidence="5" id="KW-0539">Nucleus</keyword>
<comment type="subcellular location">
    <subcellularLocation>
        <location evidence="1">Nucleus</location>
    </subcellularLocation>
</comment>
<feature type="compositionally biased region" description="Pro residues" evidence="6">
    <location>
        <begin position="155"/>
        <end position="166"/>
    </location>
</feature>
<dbReference type="PANTHER" id="PTHR12565">
    <property type="entry name" value="STEROL REGULATORY ELEMENT-BINDING PROTEIN"/>
    <property type="match status" value="1"/>
</dbReference>
<feature type="domain" description="BHLH" evidence="7">
    <location>
        <begin position="250"/>
        <end position="300"/>
    </location>
</feature>
<dbReference type="GO" id="GO:0005634">
    <property type="term" value="C:nucleus"/>
    <property type="evidence" value="ECO:0007669"/>
    <property type="project" value="UniProtKB-SubCell"/>
</dbReference>
<dbReference type="GO" id="GO:0046983">
    <property type="term" value="F:protein dimerization activity"/>
    <property type="evidence" value="ECO:0007669"/>
    <property type="project" value="InterPro"/>
</dbReference>
<feature type="region of interest" description="Disordered" evidence="6">
    <location>
        <begin position="335"/>
        <end position="380"/>
    </location>
</feature>
<evidence type="ECO:0000256" key="5">
    <source>
        <dbReference type="ARBA" id="ARBA00023242"/>
    </source>
</evidence>
<accession>A0A6V7PKU5</accession>
<dbReference type="PRINTS" id="PR01217">
    <property type="entry name" value="PRICHEXTENSN"/>
</dbReference>
<gene>
    <name evidence="8" type="ORF">CB5_LOCUS14479</name>
</gene>
<dbReference type="SUPFAM" id="SSF47459">
    <property type="entry name" value="HLH, helix-loop-helix DNA-binding domain"/>
    <property type="match status" value="1"/>
</dbReference>
<feature type="compositionally biased region" description="Low complexity" evidence="6">
    <location>
        <begin position="407"/>
        <end position="422"/>
    </location>
</feature>
<organism evidence="8">
    <name type="scientific">Ananas comosus var. bracteatus</name>
    <name type="common">red pineapple</name>
    <dbReference type="NCBI Taxonomy" id="296719"/>
    <lineage>
        <taxon>Eukaryota</taxon>
        <taxon>Viridiplantae</taxon>
        <taxon>Streptophyta</taxon>
        <taxon>Embryophyta</taxon>
        <taxon>Tracheophyta</taxon>
        <taxon>Spermatophyta</taxon>
        <taxon>Magnoliopsida</taxon>
        <taxon>Liliopsida</taxon>
        <taxon>Poales</taxon>
        <taxon>Bromeliaceae</taxon>
        <taxon>Bromelioideae</taxon>
        <taxon>Ananas</taxon>
    </lineage>
</organism>
<dbReference type="FunFam" id="4.10.280.10:FF:000042">
    <property type="entry name" value="transcription factor bHLH48-like isoform X1"/>
    <property type="match status" value="1"/>
</dbReference>
<keyword evidence="4" id="KW-0804">Transcription</keyword>
<keyword evidence="3" id="KW-0805">Transcription regulation</keyword>
<dbReference type="AlphaFoldDB" id="A0A6V7PKU5"/>
<reference evidence="8" key="1">
    <citation type="submission" date="2020-07" db="EMBL/GenBank/DDBJ databases">
        <authorList>
            <person name="Lin J."/>
        </authorList>
    </citation>
    <scope>NUCLEOTIDE SEQUENCE</scope>
</reference>
<dbReference type="SMART" id="SM00353">
    <property type="entry name" value="HLH"/>
    <property type="match status" value="1"/>
</dbReference>
<feature type="compositionally biased region" description="Pro residues" evidence="6">
    <location>
        <begin position="44"/>
        <end position="58"/>
    </location>
</feature>
<evidence type="ECO:0000259" key="7">
    <source>
        <dbReference type="PROSITE" id="PS50888"/>
    </source>
</evidence>
<sequence length="435" mass="46787">MDPPPRSSTAAAADRELRRVHGGDRRVPPLRGGDPEPHARQHPDPPLPRPRPSSPSPSPLLLLRRELLHRPPRPLPNQAVELLHDSIGGGAAAASPPPPRPIRGRGSASRSPAPPDVPLQRRARRPRARFSVFAAAAAAADADSSSPASSSGDPPRAPTTPIPPPPLRRRLPHRRAAPPRPPSARILPPPPPPTNPRYPPLPPDPIGNPRTIRAKARTKRSSGAGSRIAEDDTGGLQKLPYVHVRARRGQATDSHSLAERARREKINARMKLLQELVPGCSKISGTALVLDEIINHVQSLQRQVEFLSMRLAAVNPRVDFGGIDSFLSAECGRITGDNGNGNGNGKNGAEEEAPRATWTDGGSDGVRRPHHHHQQQQQQQIWHVDLAHPHHAPSVWERGPATPTPPTSSSTLAAASPLSTATIPPRHPHRCSRTS</sequence>
<dbReference type="PANTHER" id="PTHR12565:SF112">
    <property type="entry name" value="TRANSCRIPTION FACTOR BHLH48-RELATED"/>
    <property type="match status" value="1"/>
</dbReference>
<dbReference type="Gene3D" id="4.10.280.10">
    <property type="entry name" value="Helix-loop-helix DNA-binding domain"/>
    <property type="match status" value="1"/>
</dbReference>
<feature type="region of interest" description="Disordered" evidence="6">
    <location>
        <begin position="392"/>
        <end position="435"/>
    </location>
</feature>